<keyword evidence="4" id="KW-1185">Reference proteome</keyword>
<feature type="coiled-coil region" evidence="1">
    <location>
        <begin position="380"/>
        <end position="407"/>
    </location>
</feature>
<evidence type="ECO:0000313" key="4">
    <source>
        <dbReference type="Proteomes" id="UP001244207"/>
    </source>
</evidence>
<dbReference type="Proteomes" id="UP001244207">
    <property type="component" value="Unassembled WGS sequence"/>
</dbReference>
<keyword evidence="1" id="KW-0175">Coiled coil</keyword>
<dbReference type="RefSeq" id="XP_060357925.1">
    <property type="nucleotide sequence ID" value="XM_060506637.1"/>
</dbReference>
<reference evidence="3" key="1">
    <citation type="submission" date="2021-12" db="EMBL/GenBank/DDBJ databases">
        <title>Comparative genomics, transcriptomics and evolutionary studies reveal genomic signatures of adaptation to plant cell wall in hemibiotrophic fungi.</title>
        <authorList>
            <consortium name="DOE Joint Genome Institute"/>
            <person name="Baroncelli R."/>
            <person name="Diaz J.F."/>
            <person name="Benocci T."/>
            <person name="Peng M."/>
            <person name="Battaglia E."/>
            <person name="Haridas S."/>
            <person name="Andreopoulos W."/>
            <person name="Labutti K."/>
            <person name="Pangilinan J."/>
            <person name="Floch G.L."/>
            <person name="Makela M.R."/>
            <person name="Henrissat B."/>
            <person name="Grigoriev I.V."/>
            <person name="Crouch J.A."/>
            <person name="De Vries R.P."/>
            <person name="Sukno S.A."/>
            <person name="Thon M.R."/>
        </authorList>
    </citation>
    <scope>NUCLEOTIDE SEQUENCE</scope>
    <source>
        <strain evidence="3">CBS 112980</strain>
    </source>
</reference>
<protein>
    <submittedName>
        <fullName evidence="3">Uncharacterized protein</fullName>
    </submittedName>
</protein>
<dbReference type="GeneID" id="85390536"/>
<accession>A0AAD8XBI9</accession>
<comment type="caution">
    <text evidence="3">The sequence shown here is derived from an EMBL/GenBank/DDBJ whole genome shotgun (WGS) entry which is preliminary data.</text>
</comment>
<organism evidence="3 4">
    <name type="scientific">Glomerella acutata</name>
    <name type="common">Colletotrichum acutatum</name>
    <dbReference type="NCBI Taxonomy" id="27357"/>
    <lineage>
        <taxon>Eukaryota</taxon>
        <taxon>Fungi</taxon>
        <taxon>Dikarya</taxon>
        <taxon>Ascomycota</taxon>
        <taxon>Pezizomycotina</taxon>
        <taxon>Sordariomycetes</taxon>
        <taxon>Hypocreomycetidae</taxon>
        <taxon>Glomerellales</taxon>
        <taxon>Glomerellaceae</taxon>
        <taxon>Colletotrichum</taxon>
        <taxon>Colletotrichum acutatum species complex</taxon>
    </lineage>
</organism>
<evidence type="ECO:0000256" key="2">
    <source>
        <dbReference type="SAM" id="MobiDB-lite"/>
    </source>
</evidence>
<evidence type="ECO:0000313" key="3">
    <source>
        <dbReference type="EMBL" id="KAK1706925.1"/>
    </source>
</evidence>
<dbReference type="EMBL" id="JAHMHS010000220">
    <property type="protein sequence ID" value="KAK1706925.1"/>
    <property type="molecule type" value="Genomic_DNA"/>
</dbReference>
<feature type="compositionally biased region" description="Basic and acidic residues" evidence="2">
    <location>
        <begin position="18"/>
        <end position="35"/>
    </location>
</feature>
<evidence type="ECO:0000256" key="1">
    <source>
        <dbReference type="SAM" id="Coils"/>
    </source>
</evidence>
<sequence length="500" mass="57883">MAQTNSRLDVNPGSKSVADADLHEPDLKTSIEREGSTGSLVAQASTLFGSTENEENEFDPKVEPNTHFRQTVHNSSCEDLRSVNDPWKLRNSKDHESFLLSRIFSVSRSMLSAFLPDEGRLVHHPVCKRFWGSVDAILRMKGYLSPEEALEHWHKIHMRTPCLRQAKKGRVFDDPCFVWIRRHEVEESSTIRSKEAPRNEVVSCLELFYEELLDMVDRTEELHKLVMSVTSLSDSANCHDNRPHLPNSIVEAFEQIVGLFVLKAKEISWMNRLTITPDSLYGRHAERRLMDLKRNGAAIRERVRNHLDRAKEDIILLGTSRGDMDRIIIAPIGPEFLAVALISNLQNNISKQGTNDKVDLISHYRNHTARLRFNTNRKPKRQAFVEIHALEEELEALQMVVASQQGMLRAYQRLFSPLTFKYPTTDWIYYKERKSLFKLESKCVRRQQRRLAERDRALGVLRKKVRVLRDETKQRIEILDEGHGKAIRVFTIVTLFFLPL</sequence>
<name>A0AAD8XBI9_GLOAC</name>
<dbReference type="AlphaFoldDB" id="A0AAD8XBI9"/>
<proteinExistence type="predicted"/>
<gene>
    <name evidence="3" type="ORF">BDZ83DRAFT_593547</name>
</gene>
<feature type="region of interest" description="Disordered" evidence="2">
    <location>
        <begin position="1"/>
        <end position="36"/>
    </location>
</feature>